<evidence type="ECO:0000259" key="1">
    <source>
        <dbReference type="Pfam" id="PF17862"/>
    </source>
</evidence>
<dbReference type="Proteomes" id="UP000076871">
    <property type="component" value="Unassembled WGS sequence"/>
</dbReference>
<evidence type="ECO:0000313" key="3">
    <source>
        <dbReference type="Proteomes" id="UP000076871"/>
    </source>
</evidence>
<dbReference type="AlphaFoldDB" id="A0A165AVP8"/>
<dbReference type="RefSeq" id="XP_040757497.1">
    <property type="nucleotide sequence ID" value="XM_040914819.1"/>
</dbReference>
<sequence length="225" mass="25160">MSAGLAWPLRLPMPTTSPEGRVRRGWKRLRSTAVCQPRVDMPNTEERREILETHRRKTAIALARDTEGFSGADLQALVYNAHLEVIHDTISSHAINGTANGVNHTSAQDDSEPVEYTVLGMTDEEQARVLSRAEESAFQKRLQQILRKPGAAKTTLGGLGGNVGRPKREITEDHLRRVFKTTWPSIPPAERVRLERIYRMFISDRSGELSLPPEGTDVGSRMTLK</sequence>
<reference evidence="2 3" key="1">
    <citation type="journal article" date="2016" name="Mol. Biol. Evol.">
        <title>Comparative Genomics of Early-Diverging Mushroom-Forming Fungi Provides Insights into the Origins of Lignocellulose Decay Capabilities.</title>
        <authorList>
            <person name="Nagy L.G."/>
            <person name="Riley R."/>
            <person name="Tritt A."/>
            <person name="Adam C."/>
            <person name="Daum C."/>
            <person name="Floudas D."/>
            <person name="Sun H."/>
            <person name="Yadav J.S."/>
            <person name="Pangilinan J."/>
            <person name="Larsson K.H."/>
            <person name="Matsuura K."/>
            <person name="Barry K."/>
            <person name="Labutti K."/>
            <person name="Kuo R."/>
            <person name="Ohm R.A."/>
            <person name="Bhattacharya S.S."/>
            <person name="Shirouzu T."/>
            <person name="Yoshinaga Y."/>
            <person name="Martin F.M."/>
            <person name="Grigoriev I.V."/>
            <person name="Hibbett D.S."/>
        </authorList>
    </citation>
    <scope>NUCLEOTIDE SEQUENCE [LARGE SCALE GENOMIC DNA]</scope>
    <source>
        <strain evidence="2 3">93-53</strain>
    </source>
</reference>
<accession>A0A165AVP8</accession>
<proteinExistence type="predicted"/>
<dbReference type="EMBL" id="KV427720">
    <property type="protein sequence ID" value="KZS99756.1"/>
    <property type="molecule type" value="Genomic_DNA"/>
</dbReference>
<gene>
    <name evidence="2" type="ORF">LAESUDRAFT_816859</name>
</gene>
<feature type="domain" description="AAA ATPase AAA+ lid" evidence="1">
    <location>
        <begin position="61"/>
        <end position="91"/>
    </location>
</feature>
<dbReference type="GeneID" id="63831846"/>
<organism evidence="2 3">
    <name type="scientific">Laetiporus sulphureus 93-53</name>
    <dbReference type="NCBI Taxonomy" id="1314785"/>
    <lineage>
        <taxon>Eukaryota</taxon>
        <taxon>Fungi</taxon>
        <taxon>Dikarya</taxon>
        <taxon>Basidiomycota</taxon>
        <taxon>Agaricomycotina</taxon>
        <taxon>Agaricomycetes</taxon>
        <taxon>Polyporales</taxon>
        <taxon>Laetiporus</taxon>
    </lineage>
</organism>
<name>A0A165AVP8_9APHY</name>
<dbReference type="Pfam" id="PF17862">
    <property type="entry name" value="AAA_lid_3"/>
    <property type="match status" value="1"/>
</dbReference>
<dbReference type="STRING" id="1314785.A0A165AVP8"/>
<dbReference type="InterPro" id="IPR041569">
    <property type="entry name" value="AAA_lid_3"/>
</dbReference>
<evidence type="ECO:0000313" key="2">
    <source>
        <dbReference type="EMBL" id="KZS99756.1"/>
    </source>
</evidence>
<keyword evidence="3" id="KW-1185">Reference proteome</keyword>
<protein>
    <recommendedName>
        <fullName evidence="1">AAA ATPase AAA+ lid domain-containing protein</fullName>
    </recommendedName>
</protein>
<dbReference type="InParanoid" id="A0A165AVP8"/>
<dbReference type="OrthoDB" id="2187at2759"/>
<dbReference type="Gene3D" id="1.10.8.60">
    <property type="match status" value="1"/>
</dbReference>